<dbReference type="GO" id="GO:0016874">
    <property type="term" value="F:ligase activity"/>
    <property type="evidence" value="ECO:0007669"/>
    <property type="project" value="UniProtKB-KW"/>
</dbReference>
<keyword evidence="3" id="KW-1185">Reference proteome</keyword>
<dbReference type="Pfam" id="PF13298">
    <property type="entry name" value="LigD_N"/>
    <property type="match status" value="1"/>
</dbReference>
<dbReference type="EMBL" id="CP036316">
    <property type="protein sequence ID" value="QDT66086.1"/>
    <property type="molecule type" value="Genomic_DNA"/>
</dbReference>
<evidence type="ECO:0000313" key="2">
    <source>
        <dbReference type="EMBL" id="QDT66086.1"/>
    </source>
</evidence>
<evidence type="ECO:0000313" key="3">
    <source>
        <dbReference type="Proteomes" id="UP000319976"/>
    </source>
</evidence>
<dbReference type="RefSeq" id="WP_145264902.1">
    <property type="nucleotide sequence ID" value="NZ_CP036316.1"/>
</dbReference>
<protein>
    <submittedName>
        <fullName evidence="2">DNA ligase-like protein</fullName>
    </submittedName>
</protein>
<feature type="domain" description="DNA ligase D 3'-phosphoesterase" evidence="1">
    <location>
        <begin position="8"/>
        <end position="100"/>
    </location>
</feature>
<sequence>MPQFVILTHDHPFPHWDFMLEDEGKLLTWRILEQPAMNQRLPAEPLPNHRIDYLEYEGPLSGDRGCVTQWDCGTFEWIHNEERSKDIRLIGGKLAGRARIVAVTAGWVLVIEED</sequence>
<accession>A0A517TCJ4</accession>
<proteinExistence type="predicted"/>
<keyword evidence="2" id="KW-0436">Ligase</keyword>
<reference evidence="2 3" key="1">
    <citation type="submission" date="2019-02" db="EMBL/GenBank/DDBJ databases">
        <title>Deep-cultivation of Planctomycetes and their phenomic and genomic characterization uncovers novel biology.</title>
        <authorList>
            <person name="Wiegand S."/>
            <person name="Jogler M."/>
            <person name="Boedeker C."/>
            <person name="Pinto D."/>
            <person name="Vollmers J."/>
            <person name="Rivas-Marin E."/>
            <person name="Kohn T."/>
            <person name="Peeters S.H."/>
            <person name="Heuer A."/>
            <person name="Rast P."/>
            <person name="Oberbeckmann S."/>
            <person name="Bunk B."/>
            <person name="Jeske O."/>
            <person name="Meyerdierks A."/>
            <person name="Storesund J.E."/>
            <person name="Kallscheuer N."/>
            <person name="Luecker S."/>
            <person name="Lage O.M."/>
            <person name="Pohl T."/>
            <person name="Merkel B.J."/>
            <person name="Hornburger P."/>
            <person name="Mueller R.-W."/>
            <person name="Bruemmer F."/>
            <person name="Labrenz M."/>
            <person name="Spormann A.M."/>
            <person name="Op den Camp H."/>
            <person name="Overmann J."/>
            <person name="Amann R."/>
            <person name="Jetten M.S.M."/>
            <person name="Mascher T."/>
            <person name="Medema M.H."/>
            <person name="Devos D.P."/>
            <person name="Kaster A.-K."/>
            <person name="Ovreas L."/>
            <person name="Rohde M."/>
            <person name="Galperin M.Y."/>
            <person name="Jogler C."/>
        </authorList>
    </citation>
    <scope>NUCLEOTIDE SEQUENCE [LARGE SCALE GENOMIC DNA]</scope>
    <source>
        <strain evidence="2 3">V22</strain>
    </source>
</reference>
<dbReference type="OrthoDB" id="288736at2"/>
<dbReference type="InterPro" id="IPR014144">
    <property type="entry name" value="LigD_PE_domain"/>
</dbReference>
<dbReference type="KEGG" id="chya:V22_33500"/>
<evidence type="ECO:0000259" key="1">
    <source>
        <dbReference type="Pfam" id="PF13298"/>
    </source>
</evidence>
<organism evidence="2 3">
    <name type="scientific">Calycomorphotria hydatis</name>
    <dbReference type="NCBI Taxonomy" id="2528027"/>
    <lineage>
        <taxon>Bacteria</taxon>
        <taxon>Pseudomonadati</taxon>
        <taxon>Planctomycetota</taxon>
        <taxon>Planctomycetia</taxon>
        <taxon>Planctomycetales</taxon>
        <taxon>Planctomycetaceae</taxon>
        <taxon>Calycomorphotria</taxon>
    </lineage>
</organism>
<gene>
    <name evidence="2" type="ORF">V22_33500</name>
</gene>
<dbReference type="AlphaFoldDB" id="A0A517TCJ4"/>
<dbReference type="Proteomes" id="UP000319976">
    <property type="component" value="Chromosome"/>
</dbReference>
<name>A0A517TCJ4_9PLAN</name>